<dbReference type="Proteomes" id="UP000325902">
    <property type="component" value="Unassembled WGS sequence"/>
</dbReference>
<evidence type="ECO:0000313" key="2">
    <source>
        <dbReference type="EMBL" id="KAB2569223.1"/>
    </source>
</evidence>
<dbReference type="AlphaFoldDB" id="A0A5N5CV58"/>
<gene>
    <name evidence="2" type="ORF">DBV05_g12106</name>
</gene>
<organism evidence="2 3">
    <name type="scientific">Lasiodiplodia theobromae</name>
    <dbReference type="NCBI Taxonomy" id="45133"/>
    <lineage>
        <taxon>Eukaryota</taxon>
        <taxon>Fungi</taxon>
        <taxon>Dikarya</taxon>
        <taxon>Ascomycota</taxon>
        <taxon>Pezizomycotina</taxon>
        <taxon>Dothideomycetes</taxon>
        <taxon>Dothideomycetes incertae sedis</taxon>
        <taxon>Botryosphaeriales</taxon>
        <taxon>Botryosphaeriaceae</taxon>
        <taxon>Lasiodiplodia</taxon>
    </lineage>
</organism>
<evidence type="ECO:0000256" key="1">
    <source>
        <dbReference type="SAM" id="MobiDB-lite"/>
    </source>
</evidence>
<accession>A0A5N5CV58</accession>
<sequence length="118" mass="13444">MPEVRKVAFGADRTDKVKMASRIKLSNNKKIQPMRNGERGFARPHKGKEDKPKKSSHRPANTTSKQLSTHVRHERSVVPEVEEAGVDDDDKPATVRRIEWKGSSYSSCDPYRKPDGRF</sequence>
<feature type="compositionally biased region" description="Acidic residues" evidence="1">
    <location>
        <begin position="80"/>
        <end position="90"/>
    </location>
</feature>
<dbReference type="EMBL" id="VCHE01000213">
    <property type="protein sequence ID" value="KAB2569223.1"/>
    <property type="molecule type" value="Genomic_DNA"/>
</dbReference>
<feature type="compositionally biased region" description="Basic and acidic residues" evidence="1">
    <location>
        <begin position="91"/>
        <end position="100"/>
    </location>
</feature>
<keyword evidence="3" id="KW-1185">Reference proteome</keyword>
<feature type="compositionally biased region" description="Polar residues" evidence="1">
    <location>
        <begin position="58"/>
        <end position="69"/>
    </location>
</feature>
<evidence type="ECO:0000313" key="3">
    <source>
        <dbReference type="Proteomes" id="UP000325902"/>
    </source>
</evidence>
<name>A0A5N5CV58_9PEZI</name>
<protein>
    <submittedName>
        <fullName evidence="2">Uncharacterized protein</fullName>
    </submittedName>
</protein>
<comment type="caution">
    <text evidence="2">The sequence shown here is derived from an EMBL/GenBank/DDBJ whole genome shotgun (WGS) entry which is preliminary data.</text>
</comment>
<proteinExistence type="predicted"/>
<feature type="compositionally biased region" description="Basic and acidic residues" evidence="1">
    <location>
        <begin position="1"/>
        <end position="18"/>
    </location>
</feature>
<feature type="compositionally biased region" description="Basic and acidic residues" evidence="1">
    <location>
        <begin position="36"/>
        <end position="53"/>
    </location>
</feature>
<reference evidence="2 3" key="1">
    <citation type="journal article" date="2019" name="Sci. Rep.">
        <title>A multi-omics analysis of the grapevine pathogen Lasiodiplodia theobromae reveals that temperature affects the expression of virulence- and pathogenicity-related genes.</title>
        <authorList>
            <person name="Felix C."/>
            <person name="Meneses R."/>
            <person name="Goncalves M.F.M."/>
            <person name="Tilleman L."/>
            <person name="Duarte A.S."/>
            <person name="Jorrin-Novo J.V."/>
            <person name="Van de Peer Y."/>
            <person name="Deforce D."/>
            <person name="Van Nieuwerburgh F."/>
            <person name="Esteves A.C."/>
            <person name="Alves A."/>
        </authorList>
    </citation>
    <scope>NUCLEOTIDE SEQUENCE [LARGE SCALE GENOMIC DNA]</scope>
    <source>
        <strain evidence="2 3">LA-SOL3</strain>
    </source>
</reference>
<feature type="region of interest" description="Disordered" evidence="1">
    <location>
        <begin position="1"/>
        <end position="118"/>
    </location>
</feature>